<reference evidence="3" key="2">
    <citation type="submission" date="2020-09" db="EMBL/GenBank/DDBJ databases">
        <authorList>
            <person name="Sun Q."/>
            <person name="Ohkuma M."/>
        </authorList>
    </citation>
    <scope>NUCLEOTIDE SEQUENCE</scope>
    <source>
        <strain evidence="3">JCM 3086</strain>
    </source>
</reference>
<dbReference type="EMBL" id="BMQA01000086">
    <property type="protein sequence ID" value="GGJ65495.1"/>
    <property type="molecule type" value="Genomic_DNA"/>
</dbReference>
<dbReference type="InterPro" id="IPR002347">
    <property type="entry name" value="SDR_fam"/>
</dbReference>
<proteinExistence type="inferred from homology"/>
<dbReference type="Proteomes" id="UP000657574">
    <property type="component" value="Unassembled WGS sequence"/>
</dbReference>
<dbReference type="CDD" id="cd05233">
    <property type="entry name" value="SDR_c"/>
    <property type="match status" value="1"/>
</dbReference>
<dbReference type="AlphaFoldDB" id="A0A917ULE7"/>
<dbReference type="PRINTS" id="PR00081">
    <property type="entry name" value="GDHRDH"/>
</dbReference>
<dbReference type="Gene3D" id="3.40.50.720">
    <property type="entry name" value="NAD(P)-binding Rossmann-like Domain"/>
    <property type="match status" value="1"/>
</dbReference>
<sequence length="258" mass="27670">MTVPSPALARPVALVTGGTGGVGRSVCDQLAARGYRVAFTYNRSEDKANSLAEDLRGAGADVIFGRPVLSDPAQMDDFVGQLLERWGRIDAVVHAAGPYADQRFVSTWSSEQFRRHIDQELFAFFELVRTTLPHLRVSSGTITAVTTFALRRFPARDALSSAPKGGIEALIHALALEEGRYGVRANAVGPGVMADGMGVTLETSGDVSPEMRERNKRDIPLGRLGLGSEVANVVCFLLSEAASYVTGQWIDVDGGYTL</sequence>
<keyword evidence="4" id="KW-1185">Reference proteome</keyword>
<keyword evidence="2" id="KW-0560">Oxidoreductase</keyword>
<dbReference type="PANTHER" id="PTHR43639">
    <property type="entry name" value="OXIDOREDUCTASE, SHORT-CHAIN DEHYDROGENASE/REDUCTASE FAMILY (AFU_ORTHOLOGUE AFUA_5G02870)"/>
    <property type="match status" value="1"/>
</dbReference>
<organism evidence="3 4">
    <name type="scientific">Streptomyces brasiliensis</name>
    <dbReference type="NCBI Taxonomy" id="1954"/>
    <lineage>
        <taxon>Bacteria</taxon>
        <taxon>Bacillati</taxon>
        <taxon>Actinomycetota</taxon>
        <taxon>Actinomycetes</taxon>
        <taxon>Kitasatosporales</taxon>
        <taxon>Streptomycetaceae</taxon>
        <taxon>Streptomyces</taxon>
    </lineage>
</organism>
<reference evidence="3" key="1">
    <citation type="journal article" date="2014" name="Int. J. Syst. Evol. Microbiol.">
        <title>Complete genome sequence of Corynebacterium casei LMG S-19264T (=DSM 44701T), isolated from a smear-ripened cheese.</title>
        <authorList>
            <consortium name="US DOE Joint Genome Institute (JGI-PGF)"/>
            <person name="Walter F."/>
            <person name="Albersmeier A."/>
            <person name="Kalinowski J."/>
            <person name="Ruckert C."/>
        </authorList>
    </citation>
    <scope>NUCLEOTIDE SEQUENCE</scope>
    <source>
        <strain evidence="3">JCM 3086</strain>
    </source>
</reference>
<evidence type="ECO:0000313" key="4">
    <source>
        <dbReference type="Proteomes" id="UP000657574"/>
    </source>
</evidence>
<dbReference type="SUPFAM" id="SSF51735">
    <property type="entry name" value="NAD(P)-binding Rossmann-fold domains"/>
    <property type="match status" value="1"/>
</dbReference>
<evidence type="ECO:0000256" key="1">
    <source>
        <dbReference type="ARBA" id="ARBA00006484"/>
    </source>
</evidence>
<dbReference type="PANTHER" id="PTHR43639:SF1">
    <property type="entry name" value="SHORT-CHAIN DEHYDROGENASE_REDUCTASE FAMILY PROTEIN"/>
    <property type="match status" value="1"/>
</dbReference>
<accession>A0A917ULE7</accession>
<protein>
    <submittedName>
        <fullName evidence="3">Beta-ketoacyl-ACP reductase</fullName>
    </submittedName>
</protein>
<dbReference type="RefSeq" id="WP_189317098.1">
    <property type="nucleotide sequence ID" value="NZ_BMQA01000086.1"/>
</dbReference>
<evidence type="ECO:0000256" key="2">
    <source>
        <dbReference type="ARBA" id="ARBA00023002"/>
    </source>
</evidence>
<dbReference type="InterPro" id="IPR036291">
    <property type="entry name" value="NAD(P)-bd_dom_sf"/>
</dbReference>
<gene>
    <name evidence="3" type="ORF">GCM10010121_090170</name>
</gene>
<comment type="similarity">
    <text evidence="1">Belongs to the short-chain dehydrogenases/reductases (SDR) family.</text>
</comment>
<comment type="caution">
    <text evidence="3">The sequence shown here is derived from an EMBL/GenBank/DDBJ whole genome shotgun (WGS) entry which is preliminary data.</text>
</comment>
<dbReference type="Pfam" id="PF13561">
    <property type="entry name" value="adh_short_C2"/>
    <property type="match status" value="1"/>
</dbReference>
<evidence type="ECO:0000313" key="3">
    <source>
        <dbReference type="EMBL" id="GGJ65495.1"/>
    </source>
</evidence>
<dbReference type="GO" id="GO:0016491">
    <property type="term" value="F:oxidoreductase activity"/>
    <property type="evidence" value="ECO:0007669"/>
    <property type="project" value="UniProtKB-KW"/>
</dbReference>
<name>A0A917ULE7_9ACTN</name>